<dbReference type="PANTHER" id="PTHR11092">
    <property type="entry name" value="SUGAR NUCLEOTIDE EPIMERASE RELATED"/>
    <property type="match status" value="1"/>
</dbReference>
<proteinExistence type="inferred from homology"/>
<dbReference type="SUPFAM" id="SSF51735">
    <property type="entry name" value="NAD(P)-binding Rossmann-fold domains"/>
    <property type="match status" value="1"/>
</dbReference>
<sequence length="293" mass="32761">MKILISGATGFIGRNLLAHMQSDEYEIYALVREHSTLLDKRIIQLDITSLSELNVELDVFINLAGENIASKPWSKKRKQVLYESRVSLTDQIREALKVAPKKVISMSAIGFYGLTKEGEFDEQTPSTRGFCFQLCHNWEKAAERFKDNQTNVVIFRLGVVLGDGGALQKMRLPFLMGLGGQIAEGDQWFSWIHIEDVIRAILDSIKTDSLTGTYNLVAPQYITQKDFATTYAKVLGRPAALKTPRFLLKLLFGEMAQLLTEGPKVSSKKLEGAGFDFTFTTLESALIDIEKSA</sequence>
<keyword evidence="5" id="KW-1185">Reference proteome</keyword>
<dbReference type="InterPro" id="IPR013549">
    <property type="entry name" value="DUF1731"/>
</dbReference>
<dbReference type="Pfam" id="PF01370">
    <property type="entry name" value="Epimerase"/>
    <property type="match status" value="1"/>
</dbReference>
<comment type="similarity">
    <text evidence="1">Belongs to the NAD(P)-dependent epimerase/dehydratase family. SDR39U1 subfamily.</text>
</comment>
<protein>
    <submittedName>
        <fullName evidence="4">TIGR01777 family oxidoreductase</fullName>
    </submittedName>
</protein>
<evidence type="ECO:0000313" key="5">
    <source>
        <dbReference type="Proteomes" id="UP001209713"/>
    </source>
</evidence>
<dbReference type="RefSeq" id="WP_263530161.1">
    <property type="nucleotide sequence ID" value="NZ_JAOVZB010000003.1"/>
</dbReference>
<dbReference type="Proteomes" id="UP001209713">
    <property type="component" value="Unassembled WGS sequence"/>
</dbReference>
<dbReference type="Pfam" id="PF08338">
    <property type="entry name" value="DUF1731"/>
    <property type="match status" value="1"/>
</dbReference>
<evidence type="ECO:0000259" key="3">
    <source>
        <dbReference type="Pfam" id="PF08338"/>
    </source>
</evidence>
<evidence type="ECO:0000313" key="4">
    <source>
        <dbReference type="EMBL" id="MCV2402779.1"/>
    </source>
</evidence>
<evidence type="ECO:0000259" key="2">
    <source>
        <dbReference type="Pfam" id="PF01370"/>
    </source>
</evidence>
<name>A0ABT2YT31_9GAMM</name>
<dbReference type="NCBIfam" id="TIGR01777">
    <property type="entry name" value="yfcH"/>
    <property type="match status" value="1"/>
</dbReference>
<dbReference type="InterPro" id="IPR010099">
    <property type="entry name" value="SDR39U1"/>
</dbReference>
<accession>A0ABT2YT31</accession>
<feature type="domain" description="DUF1731" evidence="3">
    <location>
        <begin position="243"/>
        <end position="289"/>
    </location>
</feature>
<dbReference type="Gene3D" id="3.40.50.720">
    <property type="entry name" value="NAD(P)-binding Rossmann-like Domain"/>
    <property type="match status" value="1"/>
</dbReference>
<evidence type="ECO:0000256" key="1">
    <source>
        <dbReference type="ARBA" id="ARBA00009353"/>
    </source>
</evidence>
<dbReference type="InterPro" id="IPR001509">
    <property type="entry name" value="Epimerase_deHydtase"/>
</dbReference>
<reference evidence="4 5" key="1">
    <citation type="submission" date="2022-10" db="EMBL/GenBank/DDBJ databases">
        <title>Marinomonas transparenta sp. nov. and Marinomonas sargassi sp. nov., isolated from marine alga (Sargassum natans (L.) Gaillon).</title>
        <authorList>
            <person name="Wang Y."/>
        </authorList>
    </citation>
    <scope>NUCLEOTIDE SEQUENCE [LARGE SCALE GENOMIC DNA]</scope>
    <source>
        <strain evidence="4 5">C2222</strain>
    </source>
</reference>
<dbReference type="InterPro" id="IPR036291">
    <property type="entry name" value="NAD(P)-bd_dom_sf"/>
</dbReference>
<dbReference type="EMBL" id="JAOVZB010000003">
    <property type="protein sequence ID" value="MCV2402779.1"/>
    <property type="molecule type" value="Genomic_DNA"/>
</dbReference>
<organism evidence="4 5">
    <name type="scientific">Marinomonas sargassi</name>
    <dbReference type="NCBI Taxonomy" id="2984494"/>
    <lineage>
        <taxon>Bacteria</taxon>
        <taxon>Pseudomonadati</taxon>
        <taxon>Pseudomonadota</taxon>
        <taxon>Gammaproteobacteria</taxon>
        <taxon>Oceanospirillales</taxon>
        <taxon>Oceanospirillaceae</taxon>
        <taxon>Marinomonas</taxon>
    </lineage>
</organism>
<dbReference type="PANTHER" id="PTHR11092:SF0">
    <property type="entry name" value="EPIMERASE FAMILY PROTEIN SDR39U1"/>
    <property type="match status" value="1"/>
</dbReference>
<comment type="caution">
    <text evidence="4">The sequence shown here is derived from an EMBL/GenBank/DDBJ whole genome shotgun (WGS) entry which is preliminary data.</text>
</comment>
<feature type="domain" description="NAD-dependent epimerase/dehydratase" evidence="2">
    <location>
        <begin position="3"/>
        <end position="207"/>
    </location>
</feature>
<gene>
    <name evidence="4" type="ORF">OFY17_07765</name>
</gene>